<name>A0A4V2F420_9BURK</name>
<dbReference type="RefSeq" id="WP_130357202.1">
    <property type="nucleotide sequence ID" value="NZ_SGXC01000001.1"/>
</dbReference>
<comment type="caution">
    <text evidence="1">The sequence shown here is derived from an EMBL/GenBank/DDBJ whole genome shotgun (WGS) entry which is preliminary data.</text>
</comment>
<accession>A0A4V2F420</accession>
<evidence type="ECO:0000313" key="1">
    <source>
        <dbReference type="EMBL" id="RZS86077.1"/>
    </source>
</evidence>
<sequence length="120" mass="14533">MAYPTFPDYPEFLVDNYKLQPADNVDRTEFEDGYVKQDPLNTRQRYEVPVQYRLHTQAEQLAFESWRRQALRSGALHFEWYDPVYHELRRARIVGGTVEYTPLTDRFDEWTVSFSLEYWV</sequence>
<gene>
    <name evidence="1" type="ORF">EV675_2111</name>
</gene>
<dbReference type="OrthoDB" id="8795416at2"/>
<evidence type="ECO:0000313" key="2">
    <source>
        <dbReference type="Proteomes" id="UP000292445"/>
    </source>
</evidence>
<evidence type="ECO:0008006" key="3">
    <source>
        <dbReference type="Google" id="ProtNLM"/>
    </source>
</evidence>
<proteinExistence type="predicted"/>
<protein>
    <recommendedName>
        <fullName evidence="3">Phage tail protein</fullName>
    </recommendedName>
</protein>
<organism evidence="1 2">
    <name type="scientific">Pigmentiphaga kullae</name>
    <dbReference type="NCBI Taxonomy" id="151784"/>
    <lineage>
        <taxon>Bacteria</taxon>
        <taxon>Pseudomonadati</taxon>
        <taxon>Pseudomonadota</taxon>
        <taxon>Betaproteobacteria</taxon>
        <taxon>Burkholderiales</taxon>
        <taxon>Alcaligenaceae</taxon>
        <taxon>Pigmentiphaga</taxon>
    </lineage>
</organism>
<dbReference type="EMBL" id="SGXC01000001">
    <property type="protein sequence ID" value="RZS86077.1"/>
    <property type="molecule type" value="Genomic_DNA"/>
</dbReference>
<dbReference type="Proteomes" id="UP000292445">
    <property type="component" value="Unassembled WGS sequence"/>
</dbReference>
<reference evidence="1 2" key="1">
    <citation type="submission" date="2019-02" db="EMBL/GenBank/DDBJ databases">
        <title>Genomic Encyclopedia of Type Strains, Phase IV (KMG-IV): sequencing the most valuable type-strain genomes for metagenomic binning, comparative biology and taxonomic classification.</title>
        <authorList>
            <person name="Goeker M."/>
        </authorList>
    </citation>
    <scope>NUCLEOTIDE SEQUENCE [LARGE SCALE GENOMIC DNA]</scope>
    <source>
        <strain evidence="1 2">K24</strain>
    </source>
</reference>
<keyword evidence="2" id="KW-1185">Reference proteome</keyword>
<dbReference type="AlphaFoldDB" id="A0A4V2F420"/>